<evidence type="ECO:0000256" key="5">
    <source>
        <dbReference type="ARBA" id="ARBA00023194"/>
    </source>
</evidence>
<dbReference type="InterPro" id="IPR001242">
    <property type="entry name" value="Condensation_dom"/>
</dbReference>
<dbReference type="Pfam" id="PF00550">
    <property type="entry name" value="PP-binding"/>
    <property type="match status" value="5"/>
</dbReference>
<dbReference type="NCBIfam" id="TIGR01733">
    <property type="entry name" value="AA-adenyl-dom"/>
    <property type="match status" value="5"/>
</dbReference>
<gene>
    <name evidence="7" type="ORF">EV192_102784</name>
</gene>
<dbReference type="CDD" id="cd17646">
    <property type="entry name" value="A_NRPS_AB3403-like"/>
    <property type="match status" value="2"/>
</dbReference>
<dbReference type="Gene3D" id="3.40.50.980">
    <property type="match status" value="10"/>
</dbReference>
<dbReference type="GO" id="GO:0009403">
    <property type="term" value="P:toxin biosynthetic process"/>
    <property type="evidence" value="ECO:0007669"/>
    <property type="project" value="UniProtKB-ARBA"/>
</dbReference>
<dbReference type="EMBL" id="SLWS01000002">
    <property type="protein sequence ID" value="TCO62645.1"/>
    <property type="molecule type" value="Genomic_DNA"/>
</dbReference>
<dbReference type="GO" id="GO:0043041">
    <property type="term" value="P:amino acid activation for nonribosomal peptide biosynthetic process"/>
    <property type="evidence" value="ECO:0007669"/>
    <property type="project" value="TreeGrafter"/>
</dbReference>
<dbReference type="Gene3D" id="3.30.300.30">
    <property type="match status" value="6"/>
</dbReference>
<comment type="caution">
    <text evidence="7">The sequence shown here is derived from an EMBL/GenBank/DDBJ whole genome shotgun (WGS) entry which is preliminary data.</text>
</comment>
<dbReference type="FunFam" id="3.40.50.980:FF:000002">
    <property type="entry name" value="Enterobactin synthetase component F"/>
    <property type="match status" value="2"/>
</dbReference>
<keyword evidence="3" id="KW-0597">Phosphoprotein</keyword>
<dbReference type="InterPro" id="IPR025110">
    <property type="entry name" value="AMP-bd_C"/>
</dbReference>
<dbReference type="InterPro" id="IPR006162">
    <property type="entry name" value="Ppantetheine_attach_site"/>
</dbReference>
<dbReference type="NCBIfam" id="TIGR01720">
    <property type="entry name" value="NRPS-para261"/>
    <property type="match status" value="1"/>
</dbReference>
<dbReference type="SUPFAM" id="SSF52777">
    <property type="entry name" value="CoA-dependent acyltransferases"/>
    <property type="match status" value="12"/>
</dbReference>
<proteinExistence type="predicted"/>
<dbReference type="InterPro" id="IPR010071">
    <property type="entry name" value="AA_adenyl_dom"/>
</dbReference>
<dbReference type="InterPro" id="IPR023213">
    <property type="entry name" value="CAT-like_dom_sf"/>
</dbReference>
<dbReference type="InterPro" id="IPR036736">
    <property type="entry name" value="ACP-like_sf"/>
</dbReference>
<dbReference type="InterPro" id="IPR009081">
    <property type="entry name" value="PP-bd_ACP"/>
</dbReference>
<evidence type="ECO:0000259" key="6">
    <source>
        <dbReference type="PROSITE" id="PS50075"/>
    </source>
</evidence>
<sequence>MALVCESSSLTYGELNARANQLARSLQQRGVVAEDVVGVALPRSTDLVVALLAVMKAGAAYLPIDPDHPADRISYMVADAHARLVITDVDGLAGFDSSNVDVPIALHQAAYVIYTSGSTGRPKGVVVSHEGIGSLIATAVDRIGITPASRVIQFASVGFDVTVWDLCMSLGVGGRAIIVPSERRVAGAALTDYIAEHRATHMILPPSLVAALPPDCELPSGAVLIVGTETVPAELITRWAKRLRVVAAYGLTEATVNSTLWMAAPDWQGPVPIGRPDPNTRCYVLDSSMRPVEIGAEGDLYVGGRGLARGYLGQHGLTASRFIADPYGPPGSRMYRTGDRARWRPDGNLDFLGRSDGQVKIRGYRIEPGEIESVLMKHPAITQAAVIAREDHRRVRRLVAYVVGDVTPTDVRGCVEATLPDYMVPSAVIPMSGPLPLTTNGKLDRAALPEPNWTGLAGNSEPTTEAEHKLAAVFAAVLGLPSVGVHDGFFELGGDSIVAIQLVNSARAAGLVITPRDVFRHRTVAALAAIAGSPVSTVYEPGTGLVQPTPIIRWLAEPGTPVDHFYQSTVLTTPADLTEDRLVAILQAVLDRHDLLRSRLNADWTLFVAEPGAIRAVDILTVSDTGSTLSESDADTVTNKAAGAVGPVGIRALAGVAAEVPADAPSGVAPGAADDVTVSDGDVDSVSDTRADADTVTVAHDQAVARLDPGRGRMFEAVWLPAERRLVLVIQHVVVDGVSWRILSADLAAAWQGGEIPPVGTSFRQWSEQLSEVDKSAELAVWRRQVADPGVRLGERVHALAPAARTLTVTLPADVTNALLTTVPKAVHGGVNDVLLTALALAVGEGEPVVVDLEGHGREEHVVGADLSRTIGWFTTMFPVRLDPGGTDLGGALKRVKEQLNTIPDKGIGYGLLCADPVLAAAEVPDVLFNYLGQFATDGRDWQPAPGRDPLGEDIDPRMPLRHMLEINAVVRSGELTATFMWHDLTGVPAIAARWQRVLTELAAGTFTGGRTPSDFPLVTLTQDEVDGLGDVDDILPVSPLQEGMFFHAMYDESVVDAYVVQQVVEFHGAVSAQKMRAAVQRMIDRHEPLRASFRQRPDGQVIQVINSRVELPWREVSDVDATQVAREDRARRFDLESAPLLSGTFVQGEGRGWLVLTLHHSIVDGWSTTIMVREYLGLHRQVTPYREYMSWLSTQDSEAARAAWRVALAGVEPTKLVTGQGDAAKYQLEEVWVDVPNPERLVARARELGVTLNTVMQGAWGILLGALTGKDDVVFGNTVSGRAADVPGVDEMIGLLANTLPVRVRTRPDETVGDALRRLQDEQSNLLDHQHIGLADLQRIVGVTDFFDTLVAFENYPVDTELTDGEITFGGLHMLGAGHFPLTMLVLPGDGITLQFMHDISRLSEHDVRHLADCLMRVLDAVVDNLPVASVSLLTARERDWIAEVNATAHTTVDRTLAQAFAAQVERNPQAPAVIFENSTVTYAELDERAATLARRLRAKGVGPEQFVAVAVPRSVELMVALLGVLKAGAAYLPIDTSYPVDRISYMLADSGARFVVTVDGIVLPDGPDRVTVTADGPEVDVHDETGMDHPAYLIYTSGSTGRPKGVVVTHRAIANRLQWMQDMYTLYTDDRVLQKTPASFDVSVWEFFWALAEGAAVVLARPEGHRDPAYLAELIREQRVTTVHFVPSMLAAFLAEMTDADWAGSLRRVFASGEALPGEVAGRWRDLTGVPLHNLYGPTEAAVDVTWCEYGGSAGGVPIGRPVWNTRLHVLDPYLRPVPAGVAGELYLAGVQLARGYHDRPGLTAERFVADPFGGPGERMYRTGDLVRRRADGALEYLGRTDRQVKIRGNRVEPGEIEAVLAAQPGVTQAAVVVRDNALVGYVVGADVDLATLPTVLPAAMVPSAVVTLAEFPLTPSGKLDQKALPAPARTRSVRAGIERERQLADIFETVLKLSDVGVDDDFFMLGGDSILSIAVSSRARKLGLSVSPRDVFEHRTAAALAALEAPVVAEPQDDGVGDVPLLPVVHWLRERAGAINRFNLSGLLPATTDPTRHVQALVDQHDALRIKLTRIAGVLWSLETLPSVSVDVTESSDVDITAEADRAVGRLDPDAGVVVQAVWFRELGQVFLAVHHLAVDGVSWRILAEDWDALTHGRALEPVGTSYRTFARHVNEQATSPARLAELEHWVTECASGADLLPGAQPGPTWSRTTQLSVAETKAVLGGNVTETLLTMLRNTVTEWRGHSDLLVDVERHGREGLDTARTVGWFTSIQPVRLSPSGIVKLMGDGLGYGMLRYLNAQTAAILGRLPQAQVLFNYYGRVESVGPEVPSDIATPYLLQVDVVCLETSEGPRMTVTWTSSLSEEDIEKLSAWEVPSTVWPLSPLQEGLFFHASYDQSALDVYTVQDVFELGHRMDADRLRAAVAALLARNPNLRAGFTSEGHGRPVQFIVDAPEVPLEVVDGTGQDIERLLAADRAKRFDPAKPPLCRLLLVRLGESRDLLVIIHHLLLWDGWSEDLFLEQLFHLYEHGDDSRLPTPGSYQDYLSWLDRQDKEATAAAWRKALGGLAEPTLFGPPDLKEPSIPEQCQTELSAELSDRLRGDARRNGLTLNTVLNAAWALTLAEAVGRDDVVFGSTVAGRPPEVDGVENIIGLFLNTIPVRIRFDPYESVVDMLRRVQSERVELMAHEYYGLGEIQREAGHARLFDSLYVLQNFVNEEQFDEFRHRYDIKEADSVDATHYPIGLVVTPAARLRIRLSFRPDVLDREFAERLLARFALVLARLTVDMSRPVGSLDLLSLREHKELTALWDATANTMYEETVADMLSSQALVTPDDIALVFGDERVTYAELDARINRMARLLLAAGAEPEQVIALALPRSIDMVVALFAVLRTGAAYLPLELDYPVERLAMMIADARPIVLVSTGPVAATLADDTPRILLDQTDFTDIPGHPLDEVRKFSLDHPAYVIYTSGSTGRPKGVVTPYRGLTNMQLNHQEAIFDPAIASAGGRRLRIAHTVSFSFDMSWEELLWLVEGHEVHVCDEELRRDARALVAYCDAHKIDVVNVTPTYAHLLMEEGLLAGHRPALVLLGGEAVSESVWSRLRDTDNTYGYNLYGPTEYTINTLGGGTNDSATPTVGKPIWNTRAYIVDGWLRPVPDGVPGELYISGTGLARGYLDRPGLTAERFVADPFGTPGERMYRTGDLVRRRPDGNLDFLGRTDDQVKIRGYRVELGEIETALTSHPRVAQAAVLLKDSRLVGYVVPAELSGADRETVEADQVGEWRQIYSDEYTEIGTALFTEDFAGWDSSYTGDPIPLDHMREWRAATVARITDLRPRRILEIGVGTGLLMSQLAPASEEYWGTDFAAPVIAKLQRDLTRDPDLAAKITLRTQPADVVDGLPAGHFDTVVINSVIQYFPSVDYLTQVIRSALDLLAPGGRLFIGDVRDLRLARVFQTGIQLTRSGPSVDAGQLRRAIERGVSLEKELLLHPDYFAQFPGVELRTKRGRWHNELSRYRYDVVIYRSPVETVSVANAPQVVWSSLADLENRLRDRPEVLRVCDIPDARVFGEISAMRALDAGMPVAEAFARFTSEGGIEPESLYTLGIHLGYHVHTTWSSSEGCFEAVFTTSSALTSGLYLAGRGSVLANTPTAARGTNDLIQQLRDALKQQLPEYMVPAAFVTLGSLPLTDNGKLNVQALPSADPAVALAVSRPPASEAESVLCALFADVLGLPEVGVADNFFDLGGHSLLATRLISRARTDLGAELAIRDLFEAPTPALLAERASVGAPARPPVRPYDRPSRIPVSFAQQRLLLVDRLAGGDIAYNFPLVFRVAGLVVPALRSAVADVARRHESLRTVFVDGEYQSVLDVSPEVEMLPSSELAGFVRRPFDLATEIPLRVGVFDDVVAVVLHHITTDEWSDRPFLADLTTAYQARLRGEAPAWEPLPVQYADYTLWQRDLLDEVGQAQLNFWTDTLRGVPDALTLPVDRARPATRSGQGGKVSLDVPAVRALRELSQTSGASMFMVLQAAVATLLHRLGAGTDIPLGAPVAGRDDAAVHDLVGFFVNTLVLRTSLAGDPTFTQLLARVREADLAAFSHQDVPFDRVVEAVNPTRVAGRNPLFQVMLGYHVRTEDAEHVLGLPTSWLDVDPGRAKFDLHFTFVDRPDRITLQLEYARDLTDPSTADSLAARLVALLTQVSTRPDIPVGSLDVLTPDERSQVVVDWNATAHPVADTTLPASFSAQAARTPDAEAVVFEDVSLTYAELAARANRLARFLVGQGVSPGSVVAVALPRSVELIVALYAVHKAGAAYLPVDPSYPVDRISYMLADAQPAYVIDDPAQVDVPGDSADPDVRVSPHHPAYVIYTSGSTGRPKGVVVSHAGIVNRLLWMQDVYTLYTSDRVLQKTPSSFDVSVWEFFWPLITGATLVVARPDGHKDPSYLADLVRDQRITTIHFVPSMLDVFLSELRGCPSLRQVFTSGEALPVEVARQFVSSSDAQLHNLYGPTEASVDVTAWAVTDPSWVPIGRPVWNTQVYVLDEALRPVPPGVVGELYIAGAQLADGYLRRAGLTACRFVASPFTAGARMYRTGDLARWTSDGVVEFLGRADDQVKLRGFRIEPGEIEAVLLRNASRAVVVLRDGQIVAYVVGEAPDRAELASVLPDYMIPAAIVSLPELPLTPNGKLDRKALPAPEFQVSSQEPSTPDEAALAALFAEVLGLERVGVDDDFFAVGGHSLLVMRLVSRIRSVLGREVLLRDVFDAPTVAGLAKRLDAAGTAARALEPVVRPARVPLSFAQHRLWVIDQVEGPSTTYNIPLAWRIFGDLDIAALRFAVNDVVARHESLRTLLLSFEGVPYQSVVDTFEVPFTYGGDFEHRFALDSEIPIRVSVDDVGSDEHLLLVLVHHVASDEWSSQPLTRDLAEAYTARLAGSAPAWQALPVQYADYALWQRDRVAEVADAQLAFWTSTLRNLPDELTLSLDRPRPAQASYRGGQVDVPLSADLESALEALARAHGVSMFMLFHAAIAAFLHRMGAGTDIPVGTPISNRSDAALDDLVGFFLNTLVLRTDLSKDPSFVDLLGRVREADLAAFSHGDVPFERVVDAVSPARTLARHPLFQVMVVYLAQGTGSLDLPGVTVREEPVEQHTAKFDLSFDFVAGAGGRIEYSADLFDRSTVEQLAECLVVLLGAIAEDPTKPVSGLAIVPPAARSRLMAWTELDVPVSTVPALFEQQVRATPSAVAVVSDAVAWTFAELNSRANQLAHFLVAQGVRPESVVGLRLPRSADYITAILAVQKAGGAYLPIDPDLPPSRISDMLTSARPTTVLTAIPDLNPYPTDNPEVGLLPAHPAYVIYTSGSTGTPKGVVVTHQSVVNLFHSHRETLYRPIGRRNLRVGHAWSFSFDASWQPQLWLLDGHTLHVLPDETRRDPAQLTNAVVTQGIDFIELTPSFLAQTGLLAQCPLAAVGFGGEAVSDASWEQLRALPNTEAYNLYGPTECTVDSLVARARDTDRPAIGRPVHNAQAYVLDSRLQPVPPGVTGELYLAGAGLARGYLGQPALTASRFVANPFTPGARMYRTGDLARTKDGVIEYVGRSDDQVKIRGFRIEPAEVAAAIGKHPSVQDVLVIARAGRLIAYVIGTQSDLRTHVSALLPDYMVPAAFVWLTEFPVLANGKINRSALPEPDYTNIVTNRPPRTDTERTLLEIFAAVLNLPTLGIDDDFFTIGGDSMLAIQLTSKAQSAGLPLTPRDLFQSRTIAALAATLKGPQ</sequence>
<dbReference type="GO" id="GO:0031177">
    <property type="term" value="F:phosphopantetheine binding"/>
    <property type="evidence" value="ECO:0007669"/>
    <property type="project" value="InterPro"/>
</dbReference>
<evidence type="ECO:0000256" key="4">
    <source>
        <dbReference type="ARBA" id="ARBA00022737"/>
    </source>
</evidence>
<dbReference type="InterPro" id="IPR013217">
    <property type="entry name" value="Methyltransf_12"/>
</dbReference>
<dbReference type="Gene3D" id="2.30.38.10">
    <property type="entry name" value="Luciferase, Domain 3"/>
    <property type="match status" value="5"/>
</dbReference>
<dbReference type="SUPFAM" id="SSF56801">
    <property type="entry name" value="Acetyl-CoA synthetase-like"/>
    <property type="match status" value="5"/>
</dbReference>
<keyword evidence="2" id="KW-0596">Phosphopantetheine</keyword>
<accession>A0A4R2K8D1</accession>
<dbReference type="Gene3D" id="3.40.50.150">
    <property type="entry name" value="Vaccinia Virus protein VP39"/>
    <property type="match status" value="1"/>
</dbReference>
<dbReference type="Pfam" id="PF13193">
    <property type="entry name" value="AMP-binding_C"/>
    <property type="match status" value="2"/>
</dbReference>
<dbReference type="Gene3D" id="1.10.1200.10">
    <property type="entry name" value="ACP-like"/>
    <property type="match status" value="5"/>
</dbReference>
<dbReference type="SMART" id="SM00823">
    <property type="entry name" value="PKS_PP"/>
    <property type="match status" value="5"/>
</dbReference>
<organism evidence="7 8">
    <name type="scientific">Actinocrispum wychmicini</name>
    <dbReference type="NCBI Taxonomy" id="1213861"/>
    <lineage>
        <taxon>Bacteria</taxon>
        <taxon>Bacillati</taxon>
        <taxon>Actinomycetota</taxon>
        <taxon>Actinomycetes</taxon>
        <taxon>Pseudonocardiales</taxon>
        <taxon>Pseudonocardiaceae</taxon>
        <taxon>Actinocrispum</taxon>
    </lineage>
</organism>
<name>A0A4R2K8D1_9PSEU</name>
<dbReference type="Pfam" id="PF00668">
    <property type="entry name" value="Condensation"/>
    <property type="match status" value="6"/>
</dbReference>
<dbReference type="GO" id="GO:0072330">
    <property type="term" value="P:monocarboxylic acid biosynthetic process"/>
    <property type="evidence" value="ECO:0007669"/>
    <property type="project" value="UniProtKB-ARBA"/>
</dbReference>
<dbReference type="CDD" id="cd19540">
    <property type="entry name" value="LCL_NRPS-like"/>
    <property type="match status" value="2"/>
</dbReference>
<dbReference type="CDD" id="cd02440">
    <property type="entry name" value="AdoMet_MTases"/>
    <property type="match status" value="1"/>
</dbReference>
<dbReference type="CDD" id="cd05930">
    <property type="entry name" value="A_NRPS"/>
    <property type="match status" value="2"/>
</dbReference>
<feature type="domain" description="Carrier" evidence="6">
    <location>
        <begin position="3709"/>
        <end position="3784"/>
    </location>
</feature>
<keyword evidence="8" id="KW-1185">Reference proteome</keyword>
<dbReference type="Pfam" id="PF08242">
    <property type="entry name" value="Methyltransf_12"/>
    <property type="match status" value="1"/>
</dbReference>
<dbReference type="SUPFAM" id="SSF53335">
    <property type="entry name" value="S-adenosyl-L-methionine-dependent methyltransferases"/>
    <property type="match status" value="1"/>
</dbReference>
<feature type="domain" description="Carrier" evidence="6">
    <location>
        <begin position="5684"/>
        <end position="5758"/>
    </location>
</feature>
<evidence type="ECO:0000256" key="2">
    <source>
        <dbReference type="ARBA" id="ARBA00022450"/>
    </source>
</evidence>
<dbReference type="InterPro" id="IPR020845">
    <property type="entry name" value="AMP-binding_CS"/>
</dbReference>
<dbReference type="PROSITE" id="PS50075">
    <property type="entry name" value="CARRIER"/>
    <property type="match status" value="5"/>
</dbReference>
<dbReference type="GO" id="GO:0008610">
    <property type="term" value="P:lipid biosynthetic process"/>
    <property type="evidence" value="ECO:0007669"/>
    <property type="project" value="UniProtKB-ARBA"/>
</dbReference>
<keyword evidence="4" id="KW-0677">Repeat</keyword>
<evidence type="ECO:0000256" key="1">
    <source>
        <dbReference type="ARBA" id="ARBA00001957"/>
    </source>
</evidence>
<dbReference type="PANTHER" id="PTHR45527">
    <property type="entry name" value="NONRIBOSOMAL PEPTIDE SYNTHETASE"/>
    <property type="match status" value="1"/>
</dbReference>
<feature type="domain" description="Carrier" evidence="6">
    <location>
        <begin position="1937"/>
        <end position="2011"/>
    </location>
</feature>
<comment type="cofactor">
    <cofactor evidence="1">
        <name>pantetheine 4'-phosphate</name>
        <dbReference type="ChEBI" id="CHEBI:47942"/>
    </cofactor>
</comment>
<dbReference type="FunFam" id="1.10.1200.10:FF:000016">
    <property type="entry name" value="Non-ribosomal peptide synthase"/>
    <property type="match status" value="2"/>
</dbReference>
<dbReference type="NCBIfam" id="NF003417">
    <property type="entry name" value="PRK04813.1"/>
    <property type="match status" value="6"/>
</dbReference>
<dbReference type="GO" id="GO:0017000">
    <property type="term" value="P:antibiotic biosynthetic process"/>
    <property type="evidence" value="ECO:0007669"/>
    <property type="project" value="UniProtKB-KW"/>
</dbReference>
<dbReference type="Proteomes" id="UP000295680">
    <property type="component" value="Unassembled WGS sequence"/>
</dbReference>
<evidence type="ECO:0000313" key="8">
    <source>
        <dbReference type="Proteomes" id="UP000295680"/>
    </source>
</evidence>
<dbReference type="FunFam" id="3.40.50.980:FF:000001">
    <property type="entry name" value="Non-ribosomal peptide synthetase"/>
    <property type="match status" value="3"/>
</dbReference>
<dbReference type="InterPro" id="IPR020806">
    <property type="entry name" value="PKS_PP-bd"/>
</dbReference>
<dbReference type="GO" id="GO:0003824">
    <property type="term" value="F:catalytic activity"/>
    <property type="evidence" value="ECO:0007669"/>
    <property type="project" value="InterPro"/>
</dbReference>
<dbReference type="Pfam" id="PF00501">
    <property type="entry name" value="AMP-binding"/>
    <property type="match status" value="5"/>
</dbReference>
<evidence type="ECO:0000256" key="3">
    <source>
        <dbReference type="ARBA" id="ARBA00022553"/>
    </source>
</evidence>
<dbReference type="InterPro" id="IPR010060">
    <property type="entry name" value="NRPS_synth"/>
</dbReference>
<dbReference type="FunFam" id="3.40.50.12780:FF:000012">
    <property type="entry name" value="Non-ribosomal peptide synthetase"/>
    <property type="match status" value="2"/>
</dbReference>
<dbReference type="FunFam" id="1.10.1200.10:FF:000005">
    <property type="entry name" value="Nonribosomal peptide synthetase 1"/>
    <property type="match status" value="2"/>
</dbReference>
<feature type="domain" description="Carrier" evidence="6">
    <location>
        <begin position="4695"/>
        <end position="4770"/>
    </location>
</feature>
<dbReference type="GO" id="GO:0005829">
    <property type="term" value="C:cytosol"/>
    <property type="evidence" value="ECO:0007669"/>
    <property type="project" value="TreeGrafter"/>
</dbReference>
<dbReference type="InterPro" id="IPR029063">
    <property type="entry name" value="SAM-dependent_MTases_sf"/>
</dbReference>
<dbReference type="Gene3D" id="3.30.559.30">
    <property type="entry name" value="Nonribosomal peptide synthetase, condensation domain"/>
    <property type="match status" value="6"/>
</dbReference>
<dbReference type="Gene3D" id="3.30.559.10">
    <property type="entry name" value="Chloramphenicol acetyltransferase-like domain"/>
    <property type="match status" value="6"/>
</dbReference>
<evidence type="ECO:0000313" key="7">
    <source>
        <dbReference type="EMBL" id="TCO62645.1"/>
    </source>
</evidence>
<feature type="domain" description="Carrier" evidence="6">
    <location>
        <begin position="461"/>
        <end position="535"/>
    </location>
</feature>
<protein>
    <submittedName>
        <fullName evidence="7">Non-ribosomal peptide synthase protein (TIGR01720 family)/amino acid adenylation domain-containing protein</fullName>
    </submittedName>
</protein>
<reference evidence="7 8" key="1">
    <citation type="submission" date="2019-03" db="EMBL/GenBank/DDBJ databases">
        <title>Genomic Encyclopedia of Type Strains, Phase IV (KMG-IV): sequencing the most valuable type-strain genomes for metagenomic binning, comparative biology and taxonomic classification.</title>
        <authorList>
            <person name="Goeker M."/>
        </authorList>
    </citation>
    <scope>NUCLEOTIDE SEQUENCE [LARGE SCALE GENOMIC DNA]</scope>
    <source>
        <strain evidence="7 8">DSM 45934</strain>
    </source>
</reference>
<dbReference type="FunFam" id="2.30.38.10:FF:000001">
    <property type="entry name" value="Non-ribosomal peptide synthetase PvdI"/>
    <property type="match status" value="5"/>
</dbReference>
<dbReference type="SUPFAM" id="SSF47336">
    <property type="entry name" value="ACP-like"/>
    <property type="match status" value="5"/>
</dbReference>
<dbReference type="InterPro" id="IPR045851">
    <property type="entry name" value="AMP-bd_C_sf"/>
</dbReference>
<dbReference type="PROSITE" id="PS00455">
    <property type="entry name" value="AMP_BINDING"/>
    <property type="match status" value="5"/>
</dbReference>
<dbReference type="PANTHER" id="PTHR45527:SF1">
    <property type="entry name" value="FATTY ACID SYNTHASE"/>
    <property type="match status" value="1"/>
</dbReference>
<dbReference type="InterPro" id="IPR000873">
    <property type="entry name" value="AMP-dep_synth/lig_dom"/>
</dbReference>
<dbReference type="PROSITE" id="PS00012">
    <property type="entry name" value="PHOSPHOPANTETHEINE"/>
    <property type="match status" value="5"/>
</dbReference>
<keyword evidence="5" id="KW-0045">Antibiotic biosynthesis</keyword>